<dbReference type="InterPro" id="IPR058525">
    <property type="entry name" value="DUF8212"/>
</dbReference>
<reference evidence="3" key="1">
    <citation type="submission" date="2023-06" db="EMBL/GenBank/DDBJ databases">
        <title>Genome-scale phylogeny and comparative genomics of the fungal order Sordariales.</title>
        <authorList>
            <consortium name="Lawrence Berkeley National Laboratory"/>
            <person name="Hensen N."/>
            <person name="Bonometti L."/>
            <person name="Westerberg I."/>
            <person name="Brannstrom I.O."/>
            <person name="Guillou S."/>
            <person name="Cros-Aarteil S."/>
            <person name="Calhoun S."/>
            <person name="Haridas S."/>
            <person name="Kuo A."/>
            <person name="Mondo S."/>
            <person name="Pangilinan J."/>
            <person name="Riley R."/>
            <person name="Labutti K."/>
            <person name="Andreopoulos B."/>
            <person name="Lipzen A."/>
            <person name="Chen C."/>
            <person name="Yanf M."/>
            <person name="Daum C."/>
            <person name="Ng V."/>
            <person name="Clum A."/>
            <person name="Steindorff A."/>
            <person name="Ohm R."/>
            <person name="Martin F."/>
            <person name="Silar P."/>
            <person name="Natvig D."/>
            <person name="Lalanne C."/>
            <person name="Gautier V."/>
            <person name="Ament-Velasquez S.L."/>
            <person name="Kruys A."/>
            <person name="Hutchinson M.I."/>
            <person name="Powell A.J."/>
            <person name="Barry K."/>
            <person name="Miller A.N."/>
            <person name="Grigoriev I.V."/>
            <person name="Debuchy R."/>
            <person name="Gladieux P."/>
            <person name="Thoren M.H."/>
            <person name="Johannesson H."/>
        </authorList>
    </citation>
    <scope>NUCLEOTIDE SEQUENCE</scope>
    <source>
        <strain evidence="3">CBS 606.72</strain>
    </source>
</reference>
<protein>
    <submittedName>
        <fullName evidence="3">Heterokaryon incompatibility protein-domain-containing protein</fullName>
    </submittedName>
</protein>
<dbReference type="Proteomes" id="UP001175000">
    <property type="component" value="Unassembled WGS sequence"/>
</dbReference>
<evidence type="ECO:0000259" key="1">
    <source>
        <dbReference type="Pfam" id="PF06985"/>
    </source>
</evidence>
<comment type="caution">
    <text evidence="3">The sequence shown here is derived from an EMBL/GenBank/DDBJ whole genome shotgun (WGS) entry which is preliminary data.</text>
</comment>
<dbReference type="InterPro" id="IPR010730">
    <property type="entry name" value="HET"/>
</dbReference>
<proteinExistence type="predicted"/>
<organism evidence="3 4">
    <name type="scientific">Immersiella caudata</name>
    <dbReference type="NCBI Taxonomy" id="314043"/>
    <lineage>
        <taxon>Eukaryota</taxon>
        <taxon>Fungi</taxon>
        <taxon>Dikarya</taxon>
        <taxon>Ascomycota</taxon>
        <taxon>Pezizomycotina</taxon>
        <taxon>Sordariomycetes</taxon>
        <taxon>Sordariomycetidae</taxon>
        <taxon>Sordariales</taxon>
        <taxon>Lasiosphaeriaceae</taxon>
        <taxon>Immersiella</taxon>
    </lineage>
</organism>
<evidence type="ECO:0000313" key="3">
    <source>
        <dbReference type="EMBL" id="KAK0613591.1"/>
    </source>
</evidence>
<evidence type="ECO:0000259" key="2">
    <source>
        <dbReference type="Pfam" id="PF26640"/>
    </source>
</evidence>
<dbReference type="AlphaFoldDB" id="A0AA39WDW4"/>
<feature type="domain" description="DUF8212" evidence="2">
    <location>
        <begin position="220"/>
        <end position="252"/>
    </location>
</feature>
<evidence type="ECO:0000313" key="4">
    <source>
        <dbReference type="Proteomes" id="UP001175000"/>
    </source>
</evidence>
<dbReference type="Pfam" id="PF26640">
    <property type="entry name" value="DUF8212"/>
    <property type="match status" value="1"/>
</dbReference>
<dbReference type="PANTHER" id="PTHR10622">
    <property type="entry name" value="HET DOMAIN-CONTAINING PROTEIN"/>
    <property type="match status" value="1"/>
</dbReference>
<dbReference type="Pfam" id="PF06985">
    <property type="entry name" value="HET"/>
    <property type="match status" value="1"/>
</dbReference>
<gene>
    <name evidence="3" type="ORF">B0T14DRAFT_569621</name>
</gene>
<name>A0AA39WDW4_9PEZI</name>
<dbReference type="EMBL" id="JAULSU010000006">
    <property type="protein sequence ID" value="KAK0613591.1"/>
    <property type="molecule type" value="Genomic_DNA"/>
</dbReference>
<keyword evidence="4" id="KW-1185">Reference proteome</keyword>
<accession>A0AA39WDW4</accession>
<feature type="domain" description="Heterokaryon incompatibility" evidence="1">
    <location>
        <begin position="22"/>
        <end position="115"/>
    </location>
</feature>
<sequence>MRLLNTRTYQIDEILVDSVPSYAILSHTWSGEEVSFQDMRDPARDDHHSGKRGLEKVKKACEVAASCGHEWIWIDTCCIDKSNSAELIEAINSMYNWYKRAKICLVYLEDLDEDGPLGGCRWFTRGWTLQELIAPKQMLFFDKNWREKGTKEGLIMDIVKRTGISERILMHEDHLSAVSVAQKMSWASGRSTSRVEDTAYSLLGIFGVHLSLIYGEERRVFRRLQEAILSSIPDLSIPAWRRQQTQAPNADNTSRRVYSGVFATGTTGL</sequence>
<dbReference type="PANTHER" id="PTHR10622:SF12">
    <property type="entry name" value="HET DOMAIN-CONTAINING PROTEIN"/>
    <property type="match status" value="1"/>
</dbReference>